<dbReference type="EnsemblMetazoa" id="GMOY005420-RA">
    <property type="protein sequence ID" value="GMOY005420-PA"/>
    <property type="gene ID" value="GMOY005420"/>
</dbReference>
<dbReference type="AlphaFoldDB" id="A0A1B0FNJ2"/>
<proteinExistence type="predicted"/>
<dbReference type="VEuPathDB" id="VectorBase:GMOY005420"/>
<dbReference type="EMBL" id="CCAG010017078">
    <property type="status" value="NOT_ANNOTATED_CDS"/>
    <property type="molecule type" value="Genomic_DNA"/>
</dbReference>
<organism evidence="1 2">
    <name type="scientific">Glossina morsitans morsitans</name>
    <name type="common">Savannah tsetse fly</name>
    <dbReference type="NCBI Taxonomy" id="37546"/>
    <lineage>
        <taxon>Eukaryota</taxon>
        <taxon>Metazoa</taxon>
        <taxon>Ecdysozoa</taxon>
        <taxon>Arthropoda</taxon>
        <taxon>Hexapoda</taxon>
        <taxon>Insecta</taxon>
        <taxon>Pterygota</taxon>
        <taxon>Neoptera</taxon>
        <taxon>Endopterygota</taxon>
        <taxon>Diptera</taxon>
        <taxon>Brachycera</taxon>
        <taxon>Muscomorpha</taxon>
        <taxon>Hippoboscoidea</taxon>
        <taxon>Glossinidae</taxon>
        <taxon>Glossina</taxon>
    </lineage>
</organism>
<evidence type="ECO:0000313" key="1">
    <source>
        <dbReference type="EnsemblMetazoa" id="GMOY005420-PA"/>
    </source>
</evidence>
<accession>A0A1B0FNJ2</accession>
<dbReference type="Proteomes" id="UP000092444">
    <property type="component" value="Unassembled WGS sequence"/>
</dbReference>
<protein>
    <submittedName>
        <fullName evidence="1">Uncharacterized protein</fullName>
    </submittedName>
</protein>
<sequence>MRQSKDILIMNSYVFVWEIQIDISTFSRFSGKSFSLTRILINVSALQNVHIIEEADEPAREATCCKRYFALSLGMRYYRLIVAETREVIYRARYSGSNFVCQTRARFV</sequence>
<name>A0A1B0FNJ2_GLOMM</name>
<reference evidence="1" key="1">
    <citation type="submission" date="2020-05" db="UniProtKB">
        <authorList>
            <consortium name="EnsemblMetazoa"/>
        </authorList>
    </citation>
    <scope>IDENTIFICATION</scope>
    <source>
        <strain evidence="1">Yale</strain>
    </source>
</reference>
<keyword evidence="2" id="KW-1185">Reference proteome</keyword>
<evidence type="ECO:0000313" key="2">
    <source>
        <dbReference type="Proteomes" id="UP000092444"/>
    </source>
</evidence>